<evidence type="ECO:0000256" key="1">
    <source>
        <dbReference type="ARBA" id="ARBA00023015"/>
    </source>
</evidence>
<keyword evidence="1" id="KW-0805">Transcription regulation</keyword>
<dbReference type="SUPFAM" id="SSF48498">
    <property type="entry name" value="Tetracyclin repressor-like, C-terminal domain"/>
    <property type="match status" value="1"/>
</dbReference>
<name>A0ABR5IUL0_9ACTN</name>
<keyword evidence="5" id="KW-1185">Reference proteome</keyword>
<dbReference type="EMBL" id="LGUT01003810">
    <property type="protein sequence ID" value="KOG75158.1"/>
    <property type="molecule type" value="Genomic_DNA"/>
</dbReference>
<dbReference type="InterPro" id="IPR036271">
    <property type="entry name" value="Tet_transcr_reg_TetR-rel_C_sf"/>
</dbReference>
<gene>
    <name evidence="4" type="ORF">ADK38_40055</name>
</gene>
<evidence type="ECO:0000313" key="5">
    <source>
        <dbReference type="Proteomes" id="UP000037020"/>
    </source>
</evidence>
<feature type="non-terminal residue" evidence="4">
    <location>
        <position position="159"/>
    </location>
</feature>
<protein>
    <submittedName>
        <fullName evidence="4">TetR family transcriptional regulator</fullName>
    </submittedName>
</protein>
<dbReference type="Proteomes" id="UP000037020">
    <property type="component" value="Unassembled WGS sequence"/>
</dbReference>
<evidence type="ECO:0000313" key="4">
    <source>
        <dbReference type="EMBL" id="KOG75158.1"/>
    </source>
</evidence>
<dbReference type="InterPro" id="IPR004111">
    <property type="entry name" value="Repressor_TetR_C"/>
</dbReference>
<dbReference type="Gene3D" id="1.10.357.10">
    <property type="entry name" value="Tetracycline Repressor, domain 2"/>
    <property type="match status" value="1"/>
</dbReference>
<dbReference type="Pfam" id="PF02909">
    <property type="entry name" value="TetR_C_1"/>
    <property type="match status" value="1"/>
</dbReference>
<evidence type="ECO:0000256" key="2">
    <source>
        <dbReference type="ARBA" id="ARBA00023163"/>
    </source>
</evidence>
<dbReference type="Gene3D" id="1.10.10.60">
    <property type="entry name" value="Homeodomain-like"/>
    <property type="match status" value="1"/>
</dbReference>
<sequence>GGLDAVSLREVAAALDTGPVRLYRYLSTEEELLDLMVDAVYGEIIAPEPSAGPASPGGDWRRDLRSHAHRSRVAALRHEWFADLLGGRPHLGPNALADFEASLAALRRAPGFEGIDTVLAAVDAVDAYLVGAVRKEVAEARAERTTGPDEQQWQAAAGP</sequence>
<keyword evidence="2" id="KW-0804">Transcription</keyword>
<proteinExistence type="predicted"/>
<accession>A0ABR5IUL0</accession>
<reference evidence="4 5" key="1">
    <citation type="submission" date="2015-07" db="EMBL/GenBank/DDBJ databases">
        <authorList>
            <person name="Ju K.-S."/>
            <person name="Doroghazi J.R."/>
            <person name="Metcalf W.W."/>
        </authorList>
    </citation>
    <scope>NUCLEOTIDE SEQUENCE [LARGE SCALE GENOMIC DNA]</scope>
    <source>
        <strain evidence="4 5">NRRL B-3589</strain>
    </source>
</reference>
<feature type="non-terminal residue" evidence="4">
    <location>
        <position position="1"/>
    </location>
</feature>
<dbReference type="SUPFAM" id="SSF46689">
    <property type="entry name" value="Homeodomain-like"/>
    <property type="match status" value="1"/>
</dbReference>
<organism evidence="4 5">
    <name type="scientific">Streptomyces varsoviensis</name>
    <dbReference type="NCBI Taxonomy" id="67373"/>
    <lineage>
        <taxon>Bacteria</taxon>
        <taxon>Bacillati</taxon>
        <taxon>Actinomycetota</taxon>
        <taxon>Actinomycetes</taxon>
        <taxon>Kitasatosporales</taxon>
        <taxon>Streptomycetaceae</taxon>
        <taxon>Streptomyces</taxon>
    </lineage>
</organism>
<dbReference type="InterPro" id="IPR009057">
    <property type="entry name" value="Homeodomain-like_sf"/>
</dbReference>
<feature type="domain" description="Tetracycline repressor TetR C-terminal" evidence="3">
    <location>
        <begin position="53"/>
        <end position="145"/>
    </location>
</feature>
<comment type="caution">
    <text evidence="4">The sequence shown here is derived from an EMBL/GenBank/DDBJ whole genome shotgun (WGS) entry which is preliminary data.</text>
</comment>
<evidence type="ECO:0000259" key="3">
    <source>
        <dbReference type="Pfam" id="PF02909"/>
    </source>
</evidence>